<evidence type="ECO:0000259" key="3">
    <source>
        <dbReference type="Pfam" id="PF08241"/>
    </source>
</evidence>
<dbReference type="GO" id="GO:0005737">
    <property type="term" value="C:cytoplasm"/>
    <property type="evidence" value="ECO:0007669"/>
    <property type="project" value="TreeGrafter"/>
</dbReference>
<dbReference type="InterPro" id="IPR013216">
    <property type="entry name" value="Methyltransf_11"/>
</dbReference>
<dbReference type="PaxDb" id="2903-EOD06690"/>
<dbReference type="EnsemblProtists" id="EOD06690">
    <property type="protein sequence ID" value="EOD06690"/>
    <property type="gene ID" value="EMIHUDRAFT_249735"/>
</dbReference>
<keyword evidence="5" id="KW-1185">Reference proteome</keyword>
<reference evidence="4" key="2">
    <citation type="submission" date="2024-10" db="UniProtKB">
        <authorList>
            <consortium name="EnsemblProtists"/>
        </authorList>
    </citation>
    <scope>IDENTIFICATION</scope>
</reference>
<reference evidence="5" key="1">
    <citation type="journal article" date="2013" name="Nature">
        <title>Pan genome of the phytoplankton Emiliania underpins its global distribution.</title>
        <authorList>
            <person name="Read B.A."/>
            <person name="Kegel J."/>
            <person name="Klute M.J."/>
            <person name="Kuo A."/>
            <person name="Lefebvre S.C."/>
            <person name="Maumus F."/>
            <person name="Mayer C."/>
            <person name="Miller J."/>
            <person name="Monier A."/>
            <person name="Salamov A."/>
            <person name="Young J."/>
            <person name="Aguilar M."/>
            <person name="Claverie J.M."/>
            <person name="Frickenhaus S."/>
            <person name="Gonzalez K."/>
            <person name="Herman E.K."/>
            <person name="Lin Y.C."/>
            <person name="Napier J."/>
            <person name="Ogata H."/>
            <person name="Sarno A.F."/>
            <person name="Shmutz J."/>
            <person name="Schroeder D."/>
            <person name="de Vargas C."/>
            <person name="Verret F."/>
            <person name="von Dassow P."/>
            <person name="Valentin K."/>
            <person name="Van de Peer Y."/>
            <person name="Wheeler G."/>
            <person name="Dacks J.B."/>
            <person name="Delwiche C.F."/>
            <person name="Dyhrman S.T."/>
            <person name="Glockner G."/>
            <person name="John U."/>
            <person name="Richards T."/>
            <person name="Worden A.Z."/>
            <person name="Zhang X."/>
            <person name="Grigoriev I.V."/>
            <person name="Allen A.E."/>
            <person name="Bidle K."/>
            <person name="Borodovsky M."/>
            <person name="Bowler C."/>
            <person name="Brownlee C."/>
            <person name="Cock J.M."/>
            <person name="Elias M."/>
            <person name="Gladyshev V.N."/>
            <person name="Groth M."/>
            <person name="Guda C."/>
            <person name="Hadaegh A."/>
            <person name="Iglesias-Rodriguez M.D."/>
            <person name="Jenkins J."/>
            <person name="Jones B.M."/>
            <person name="Lawson T."/>
            <person name="Leese F."/>
            <person name="Lindquist E."/>
            <person name="Lobanov A."/>
            <person name="Lomsadze A."/>
            <person name="Malik S.B."/>
            <person name="Marsh M.E."/>
            <person name="Mackinder L."/>
            <person name="Mock T."/>
            <person name="Mueller-Roeber B."/>
            <person name="Pagarete A."/>
            <person name="Parker M."/>
            <person name="Probert I."/>
            <person name="Quesneville H."/>
            <person name="Raines C."/>
            <person name="Rensing S.A."/>
            <person name="Riano-Pachon D.M."/>
            <person name="Richier S."/>
            <person name="Rokitta S."/>
            <person name="Shiraiwa Y."/>
            <person name="Soanes D.M."/>
            <person name="van der Giezen M."/>
            <person name="Wahlund T.M."/>
            <person name="Williams B."/>
            <person name="Wilson W."/>
            <person name="Wolfe G."/>
            <person name="Wurch L.L."/>
        </authorList>
    </citation>
    <scope>NUCLEOTIDE SEQUENCE</scope>
</reference>
<evidence type="ECO:0000313" key="5">
    <source>
        <dbReference type="Proteomes" id="UP000013827"/>
    </source>
</evidence>
<dbReference type="Gene3D" id="3.40.50.150">
    <property type="entry name" value="Vaccinia Virus protein VP39"/>
    <property type="match status" value="1"/>
</dbReference>
<dbReference type="PANTHER" id="PTHR13069:SF21">
    <property type="entry name" value="ALKYLATED DNA REPAIR PROTEIN ALKB HOMOLOG 8"/>
    <property type="match status" value="1"/>
</dbReference>
<dbReference type="InterPro" id="IPR051422">
    <property type="entry name" value="AlkB_tRNA_MeTrf/Diox"/>
</dbReference>
<dbReference type="PANTHER" id="PTHR13069">
    <property type="entry name" value="ALKYLATED DNA REPAIR PROTEIN ALKB HOMOLOG 8"/>
    <property type="match status" value="1"/>
</dbReference>
<evidence type="ECO:0000256" key="2">
    <source>
        <dbReference type="ARBA" id="ARBA00022679"/>
    </source>
</evidence>
<dbReference type="GO" id="GO:0005634">
    <property type="term" value="C:nucleus"/>
    <property type="evidence" value="ECO:0007669"/>
    <property type="project" value="TreeGrafter"/>
</dbReference>
<evidence type="ECO:0000313" key="4">
    <source>
        <dbReference type="EnsemblProtists" id="EOD06690"/>
    </source>
</evidence>
<dbReference type="CDD" id="cd02440">
    <property type="entry name" value="AdoMet_MTases"/>
    <property type="match status" value="1"/>
</dbReference>
<dbReference type="GeneID" id="17252838"/>
<proteinExistence type="predicted"/>
<keyword evidence="1" id="KW-0489">Methyltransferase</keyword>
<dbReference type="Pfam" id="PF08241">
    <property type="entry name" value="Methyltransf_11"/>
    <property type="match status" value="1"/>
</dbReference>
<accession>A0A0D3I605</accession>
<name>A0A0D3I605_EMIH1</name>
<dbReference type="OMA" id="VESARNX"/>
<protein>
    <recommendedName>
        <fullName evidence="3">Methyltransferase type 11 domain-containing protein</fullName>
    </recommendedName>
</protein>
<dbReference type="eggNOG" id="KOG1331">
    <property type="taxonomic scope" value="Eukaryota"/>
</dbReference>
<dbReference type="KEGG" id="ehx:EMIHUDRAFT_249735"/>
<dbReference type="Proteomes" id="UP000013827">
    <property type="component" value="Unassembled WGS sequence"/>
</dbReference>
<dbReference type="GO" id="GO:0002098">
    <property type="term" value="P:tRNA wobble uridine modification"/>
    <property type="evidence" value="ECO:0007669"/>
    <property type="project" value="TreeGrafter"/>
</dbReference>
<dbReference type="GO" id="GO:0106335">
    <property type="term" value="F:tRNA (5-carboxymethyluridine(34)-5-O)-methyltransferase activity"/>
    <property type="evidence" value="ECO:0007669"/>
    <property type="project" value="TreeGrafter"/>
</dbReference>
<dbReference type="AlphaFoldDB" id="A0A0D3I605"/>
<dbReference type="SUPFAM" id="SSF53335">
    <property type="entry name" value="S-adenosyl-L-methionine-dependent methyltransferases"/>
    <property type="match status" value="1"/>
</dbReference>
<keyword evidence="2" id="KW-0808">Transferase</keyword>
<organism evidence="4 5">
    <name type="scientific">Emiliania huxleyi (strain CCMP1516)</name>
    <dbReference type="NCBI Taxonomy" id="280463"/>
    <lineage>
        <taxon>Eukaryota</taxon>
        <taxon>Haptista</taxon>
        <taxon>Haptophyta</taxon>
        <taxon>Prymnesiophyceae</taxon>
        <taxon>Isochrysidales</taxon>
        <taxon>Noelaerhabdaceae</taxon>
        <taxon>Emiliania</taxon>
    </lineage>
</organism>
<dbReference type="GO" id="GO:0030488">
    <property type="term" value="P:tRNA methylation"/>
    <property type="evidence" value="ECO:0007669"/>
    <property type="project" value="TreeGrafter"/>
</dbReference>
<dbReference type="InterPro" id="IPR029063">
    <property type="entry name" value="SAM-dependent_MTases_sf"/>
</dbReference>
<dbReference type="GO" id="GO:0008757">
    <property type="term" value="F:S-adenosylmethionine-dependent methyltransferase activity"/>
    <property type="evidence" value="ECO:0007669"/>
    <property type="project" value="InterPro"/>
</dbReference>
<dbReference type="GO" id="GO:0000049">
    <property type="term" value="F:tRNA binding"/>
    <property type="evidence" value="ECO:0007669"/>
    <property type="project" value="TreeGrafter"/>
</dbReference>
<feature type="domain" description="Methyltransferase type 11" evidence="3">
    <location>
        <begin position="62"/>
        <end position="154"/>
    </location>
</feature>
<sequence length="226" mass="24656">MPPKDNVECPASLLASQAALEEQHVRRVYDAIAWQWHGTRYKAWPRVVEFVRSLPHGSLVADLGCGNGKLAPACAESGLAAVGCDFSSELVRIAAREMRMEALVADCLALPYRDASFDAALSIAVLHHISSVERRRALVSETMRVLRAGGVALFYAWALEQQEGVSNHGAGGSGGLRRTKRFAARDVLVPFHQRDSTPRRSAELEAAAGGVHVPDKRATVFQRYCH</sequence>
<dbReference type="RefSeq" id="XP_005759119.1">
    <property type="nucleotide sequence ID" value="XM_005759062.1"/>
</dbReference>
<evidence type="ECO:0000256" key="1">
    <source>
        <dbReference type="ARBA" id="ARBA00022603"/>
    </source>
</evidence>
<dbReference type="HOGENOM" id="CLU_029501_2_1_1"/>